<dbReference type="InterPro" id="IPR043502">
    <property type="entry name" value="DNA/RNA_pol_sf"/>
</dbReference>
<keyword evidence="4" id="KW-1185">Reference proteome</keyword>
<dbReference type="Proteomes" id="UP000681722">
    <property type="component" value="Unassembled WGS sequence"/>
</dbReference>
<dbReference type="SUPFAM" id="SSF56672">
    <property type="entry name" value="DNA/RNA polymerases"/>
    <property type="match status" value="1"/>
</dbReference>
<sequence>MPKKFKDVRIVLLAKKNAICSPEETRPISLLDSFLKVQERLFLDRFLQVLKNRGILPDSQSGFRANHRLQTRVLLLIDQISSYMANSSPVATVFVDFKSAFDQLWFLGCLAKVRRMGIPKAFINWIRVWLTNRRGRIEVNGKLSRWLAILRGGPQGSCFTPTLFITYHSDMEDFLPIAVSFFFADDLAAVIAGRIGIRFTDQCIDLERRLHRFFEYLEFYATLAVQPINYSKTKAMFSARAVCYPNPLPDLHCGTASIEWVKIFKYLGYWISTKIGWGHIIAYDERPLDDLCYVYWLKFFRALANSRDGFLLLEQFSNNVHRSLWQGGSSRIRCIHISKRFVSSTNVHITLEYVVELNDYAHNIYTELVMKRL</sequence>
<dbReference type="PANTHER" id="PTHR19446">
    <property type="entry name" value="REVERSE TRANSCRIPTASES"/>
    <property type="match status" value="1"/>
</dbReference>
<gene>
    <name evidence="2" type="ORF">GPM918_LOCUS36554</name>
    <name evidence="3" type="ORF">SRO942_LOCUS37297</name>
</gene>
<reference evidence="2" key="1">
    <citation type="submission" date="2021-02" db="EMBL/GenBank/DDBJ databases">
        <authorList>
            <person name="Nowell W R."/>
        </authorList>
    </citation>
    <scope>NUCLEOTIDE SEQUENCE</scope>
</reference>
<proteinExistence type="predicted"/>
<evidence type="ECO:0000313" key="2">
    <source>
        <dbReference type="EMBL" id="CAF1498057.1"/>
    </source>
</evidence>
<feature type="domain" description="Reverse transcriptase" evidence="1">
    <location>
        <begin position="1"/>
        <end position="271"/>
    </location>
</feature>
<dbReference type="Proteomes" id="UP000663829">
    <property type="component" value="Unassembled WGS sequence"/>
</dbReference>
<dbReference type="EMBL" id="CAJOBC010087724">
    <property type="protein sequence ID" value="CAF4360181.1"/>
    <property type="molecule type" value="Genomic_DNA"/>
</dbReference>
<dbReference type="OrthoDB" id="10041594at2759"/>
<evidence type="ECO:0000259" key="1">
    <source>
        <dbReference type="PROSITE" id="PS50878"/>
    </source>
</evidence>
<evidence type="ECO:0000313" key="3">
    <source>
        <dbReference type="EMBL" id="CAF4360181.1"/>
    </source>
</evidence>
<dbReference type="AlphaFoldDB" id="A0A815T441"/>
<comment type="caution">
    <text evidence="2">The sequence shown here is derived from an EMBL/GenBank/DDBJ whole genome shotgun (WGS) entry which is preliminary data.</text>
</comment>
<dbReference type="Pfam" id="PF00078">
    <property type="entry name" value="RVT_1"/>
    <property type="match status" value="1"/>
</dbReference>
<organism evidence="2 4">
    <name type="scientific">Didymodactylos carnosus</name>
    <dbReference type="NCBI Taxonomy" id="1234261"/>
    <lineage>
        <taxon>Eukaryota</taxon>
        <taxon>Metazoa</taxon>
        <taxon>Spiralia</taxon>
        <taxon>Gnathifera</taxon>
        <taxon>Rotifera</taxon>
        <taxon>Eurotatoria</taxon>
        <taxon>Bdelloidea</taxon>
        <taxon>Philodinida</taxon>
        <taxon>Philodinidae</taxon>
        <taxon>Didymodactylos</taxon>
    </lineage>
</organism>
<protein>
    <recommendedName>
        <fullName evidence="1">Reverse transcriptase domain-containing protein</fullName>
    </recommendedName>
</protein>
<dbReference type="PROSITE" id="PS50878">
    <property type="entry name" value="RT_POL"/>
    <property type="match status" value="1"/>
</dbReference>
<name>A0A815T441_9BILA</name>
<dbReference type="InterPro" id="IPR000477">
    <property type="entry name" value="RT_dom"/>
</dbReference>
<dbReference type="EMBL" id="CAJNOQ010022213">
    <property type="protein sequence ID" value="CAF1498057.1"/>
    <property type="molecule type" value="Genomic_DNA"/>
</dbReference>
<evidence type="ECO:0000313" key="4">
    <source>
        <dbReference type="Proteomes" id="UP000663829"/>
    </source>
</evidence>
<accession>A0A815T441</accession>